<comment type="caution">
    <text evidence="2">The sequence shown here is derived from an EMBL/GenBank/DDBJ whole genome shotgun (WGS) entry which is preliminary data.</text>
</comment>
<proteinExistence type="predicted"/>
<reference evidence="2" key="1">
    <citation type="journal article" date="2023" name="DNA Res.">
        <title>Chromosome-level genome assembly of Phrynocephalus forsythii using third-generation DNA sequencing and Hi-C analysis.</title>
        <authorList>
            <person name="Qi Y."/>
            <person name="Zhao W."/>
            <person name="Zhao Y."/>
            <person name="Niu C."/>
            <person name="Cao S."/>
            <person name="Zhang Y."/>
        </authorList>
    </citation>
    <scope>NUCLEOTIDE SEQUENCE</scope>
    <source>
        <tissue evidence="2">Muscle</tissue>
    </source>
</reference>
<evidence type="ECO:0000256" key="1">
    <source>
        <dbReference type="SAM" id="SignalP"/>
    </source>
</evidence>
<sequence>MDHQIFRSWPCFILFSVAFSLCWRSGSFGSMNEAHVSAVIDYIRCHVDFHYAVAVRLDPAYCKDPTRNNLRNALPPNVMQEMRAELSRVGGLYNPRNIGNIVAARPTRTLPHEHAEWRLLTGGTQSPVERMLANKDQNSCLFFFSKLSPCVERCLNENDARNIVQTINPIFNRYREDSRAFVFETVYNMDASKEAKVVVDAWKLIQNAPLFRYPFPAVKCFGNNNQPPDSSPCLGP</sequence>
<evidence type="ECO:0000313" key="3">
    <source>
        <dbReference type="Proteomes" id="UP001142489"/>
    </source>
</evidence>
<feature type="chain" id="PRO_5040207252" evidence="1">
    <location>
        <begin position="30"/>
        <end position="236"/>
    </location>
</feature>
<dbReference type="EMBL" id="JAPFRF010000012">
    <property type="protein sequence ID" value="KAJ7313791.1"/>
    <property type="molecule type" value="Genomic_DNA"/>
</dbReference>
<feature type="signal peptide" evidence="1">
    <location>
        <begin position="1"/>
        <end position="29"/>
    </location>
</feature>
<protein>
    <submittedName>
        <fullName evidence="2">Uncharacterized protein</fullName>
    </submittedName>
</protein>
<accession>A0A9Q0XII7</accession>
<organism evidence="2 3">
    <name type="scientific">Phrynocephalus forsythii</name>
    <dbReference type="NCBI Taxonomy" id="171643"/>
    <lineage>
        <taxon>Eukaryota</taxon>
        <taxon>Metazoa</taxon>
        <taxon>Chordata</taxon>
        <taxon>Craniata</taxon>
        <taxon>Vertebrata</taxon>
        <taxon>Euteleostomi</taxon>
        <taxon>Lepidosauria</taxon>
        <taxon>Squamata</taxon>
        <taxon>Bifurcata</taxon>
        <taxon>Unidentata</taxon>
        <taxon>Episquamata</taxon>
        <taxon>Toxicofera</taxon>
        <taxon>Iguania</taxon>
        <taxon>Acrodonta</taxon>
        <taxon>Agamidae</taxon>
        <taxon>Agaminae</taxon>
        <taxon>Phrynocephalus</taxon>
    </lineage>
</organism>
<dbReference type="Proteomes" id="UP001142489">
    <property type="component" value="Unassembled WGS sequence"/>
</dbReference>
<evidence type="ECO:0000313" key="2">
    <source>
        <dbReference type="EMBL" id="KAJ7313791.1"/>
    </source>
</evidence>
<keyword evidence="3" id="KW-1185">Reference proteome</keyword>
<dbReference type="AlphaFoldDB" id="A0A9Q0XII7"/>
<gene>
    <name evidence="2" type="ORF">JRQ81_005491</name>
</gene>
<name>A0A9Q0XII7_9SAUR</name>
<dbReference type="OrthoDB" id="8554583at2759"/>
<dbReference type="Pfam" id="PF18744">
    <property type="entry name" value="SNAD1"/>
    <property type="match status" value="1"/>
</dbReference>
<dbReference type="InterPro" id="IPR040958">
    <property type="entry name" value="SNAD1"/>
</dbReference>
<keyword evidence="1" id="KW-0732">Signal</keyword>